<dbReference type="Gene3D" id="1.20.200.10">
    <property type="entry name" value="Fumarase/aspartase (Central domain)"/>
    <property type="match status" value="1"/>
</dbReference>
<feature type="domain" description="Adenylosuccinate lyase C-terminal" evidence="3">
    <location>
        <begin position="345"/>
        <end position="420"/>
    </location>
</feature>
<accession>A0A1G2B310</accession>
<keyword evidence="1" id="KW-0456">Lyase</keyword>
<dbReference type="EMBL" id="MHKE01000015">
    <property type="protein sequence ID" value="OGY83096.1"/>
    <property type="molecule type" value="Genomic_DNA"/>
</dbReference>
<dbReference type="SUPFAM" id="SSF48557">
    <property type="entry name" value="L-aspartase-like"/>
    <property type="match status" value="1"/>
</dbReference>
<reference evidence="4 5" key="1">
    <citation type="journal article" date="2016" name="Nat. Commun.">
        <title>Thousands of microbial genomes shed light on interconnected biogeochemical processes in an aquifer system.</title>
        <authorList>
            <person name="Anantharaman K."/>
            <person name="Brown C.T."/>
            <person name="Hug L.A."/>
            <person name="Sharon I."/>
            <person name="Castelle C.J."/>
            <person name="Probst A.J."/>
            <person name="Thomas B.C."/>
            <person name="Singh A."/>
            <person name="Wilkins M.J."/>
            <person name="Karaoz U."/>
            <person name="Brodie E.L."/>
            <person name="Williams K.H."/>
            <person name="Hubbard S.S."/>
            <person name="Banfield J.F."/>
        </authorList>
    </citation>
    <scope>NUCLEOTIDE SEQUENCE [LARGE SCALE GENOMIC DNA]</scope>
</reference>
<dbReference type="InterPro" id="IPR020557">
    <property type="entry name" value="Fumarate_lyase_CS"/>
</dbReference>
<dbReference type="Gene3D" id="1.10.40.30">
    <property type="entry name" value="Fumarase/aspartase (C-terminal domain)"/>
    <property type="match status" value="1"/>
</dbReference>
<evidence type="ECO:0000256" key="2">
    <source>
        <dbReference type="ARBA" id="ARBA00025012"/>
    </source>
</evidence>
<dbReference type="GO" id="GO:0005829">
    <property type="term" value="C:cytosol"/>
    <property type="evidence" value="ECO:0007669"/>
    <property type="project" value="TreeGrafter"/>
</dbReference>
<protein>
    <recommendedName>
        <fullName evidence="3">Adenylosuccinate lyase C-terminal domain-containing protein</fullName>
    </recommendedName>
</protein>
<dbReference type="PRINTS" id="PR00149">
    <property type="entry name" value="FUMRATELYASE"/>
</dbReference>
<dbReference type="PANTHER" id="PTHR43172">
    <property type="entry name" value="ADENYLOSUCCINATE LYASE"/>
    <property type="match status" value="1"/>
</dbReference>
<dbReference type="SMART" id="SM00998">
    <property type="entry name" value="ADSL_C"/>
    <property type="match status" value="1"/>
</dbReference>
<comment type="function">
    <text evidence="2">Catalyzes two reactions in de novo purine nucleotide biosynthesis. Catalyzes the breakdown of 5-aminoimidazole- (N-succinylocarboxamide) ribotide (SAICAR or 2-[5-amino-1-(5-phospho-beta-D-ribosyl)imidazole-4-carboxamido]succinate) to 5-aminoimidazole-4-carboxamide ribotide (AICAR or 5-amino-1-(5-phospho-beta-D-ribosyl)imidazole-4-carboxamide) and fumarate, and of adenylosuccinate (ADS or N(6)-(1,2-dicarboxyethyl)-AMP) to adenosine monophosphate (AMP) and fumarate.</text>
</comment>
<evidence type="ECO:0000313" key="5">
    <source>
        <dbReference type="Proteomes" id="UP000179164"/>
    </source>
</evidence>
<proteinExistence type="predicted"/>
<dbReference type="GO" id="GO:0044208">
    <property type="term" value="P:'de novo' AMP biosynthetic process"/>
    <property type="evidence" value="ECO:0007669"/>
    <property type="project" value="TreeGrafter"/>
</dbReference>
<dbReference type="GO" id="GO:0004018">
    <property type="term" value="F:N6-(1,2-dicarboxyethyl)AMP AMP-lyase (fumarate-forming) activity"/>
    <property type="evidence" value="ECO:0007669"/>
    <property type="project" value="InterPro"/>
</dbReference>
<dbReference type="STRING" id="1798543.A2898_02335"/>
<dbReference type="InterPro" id="IPR008948">
    <property type="entry name" value="L-Aspartase-like"/>
</dbReference>
<dbReference type="GO" id="GO:0070626">
    <property type="term" value="F:(S)-2-(5-amino-1-(5-phospho-D-ribosyl)imidazole-4-carboxamido) succinate lyase (fumarate-forming) activity"/>
    <property type="evidence" value="ECO:0007669"/>
    <property type="project" value="TreeGrafter"/>
</dbReference>
<gene>
    <name evidence="4" type="ORF">A2898_02335</name>
</gene>
<dbReference type="InterPro" id="IPR013539">
    <property type="entry name" value="PurB_C"/>
</dbReference>
<evidence type="ECO:0000256" key="1">
    <source>
        <dbReference type="ARBA" id="ARBA00023239"/>
    </source>
</evidence>
<comment type="caution">
    <text evidence="4">The sequence shown here is derived from an EMBL/GenBank/DDBJ whole genome shotgun (WGS) entry which is preliminary data.</text>
</comment>
<dbReference type="Pfam" id="PF00206">
    <property type="entry name" value="Lyase_1"/>
    <property type="match status" value="1"/>
</dbReference>
<sequence length="431" mass="49243">MLESAIAIALNKRRRCSFRAVRLIVSGVLRLVPREVYLQEYGKKGRLKGTKHDVRALVVQIMKHVPEWVWRYLHEFATSCDIIDNANIARIRDVMLDKVIPILKDVEREFIRLAIENARVVQPGRTHLKHASTVTFGFWFAVYAERLGEQIRLLERDVANLKGKFNGPVGTHGPASLFLKDPRKFERDVLACISLKPARCSTQILIPEPLVDVIHRLCVIMSIFGNLGDDMRRLHSTEVGEVVAELDKGATGSSIMAAKVNPITWEQAKSLFKEMMPRMITRYLDLISEHQRDLTNSASSRFILEMVELLYTVAKSLRRELPKVKPDTHRMRSNLDMTHGQTISDPLVTMLLVLGHPNAHTYVKKLAQKSRRTGRRLFELFAHDPTVAKYGQMMTKRQIAILSDPSLYVGEAPRTAVRVANYWRRRLKLAA</sequence>
<dbReference type="InterPro" id="IPR019468">
    <property type="entry name" value="AdenyloSucc_lyase_C"/>
</dbReference>
<evidence type="ECO:0000313" key="4">
    <source>
        <dbReference type="EMBL" id="OGY83096.1"/>
    </source>
</evidence>
<dbReference type="AlphaFoldDB" id="A0A1G2B310"/>
<dbReference type="PANTHER" id="PTHR43172:SF1">
    <property type="entry name" value="ADENYLOSUCCINATE LYASE"/>
    <property type="match status" value="1"/>
</dbReference>
<dbReference type="Proteomes" id="UP000179164">
    <property type="component" value="Unassembled WGS sequence"/>
</dbReference>
<name>A0A1G2B310_9BACT</name>
<dbReference type="Pfam" id="PF08328">
    <property type="entry name" value="ASL_C"/>
    <property type="match status" value="1"/>
</dbReference>
<dbReference type="InterPro" id="IPR022761">
    <property type="entry name" value="Fumarate_lyase_N"/>
</dbReference>
<dbReference type="PROSITE" id="PS00163">
    <property type="entry name" value="FUMARATE_LYASES"/>
    <property type="match status" value="1"/>
</dbReference>
<dbReference type="GO" id="GO:0006188">
    <property type="term" value="P:IMP biosynthetic process"/>
    <property type="evidence" value="ECO:0007669"/>
    <property type="project" value="InterPro"/>
</dbReference>
<dbReference type="InterPro" id="IPR000362">
    <property type="entry name" value="Fumarate_lyase_fam"/>
</dbReference>
<organism evidence="4 5">
    <name type="scientific">Candidatus Kerfeldbacteria bacterium RIFCSPLOWO2_01_FULL_48_11</name>
    <dbReference type="NCBI Taxonomy" id="1798543"/>
    <lineage>
        <taxon>Bacteria</taxon>
        <taxon>Candidatus Kerfeldiibacteriota</taxon>
    </lineage>
</organism>
<evidence type="ECO:0000259" key="3">
    <source>
        <dbReference type="SMART" id="SM00998"/>
    </source>
</evidence>